<dbReference type="Pfam" id="PF07627">
    <property type="entry name" value="PSCyt3"/>
    <property type="match status" value="1"/>
</dbReference>
<dbReference type="EMBL" id="LYDR01000050">
    <property type="protein sequence ID" value="ODA33694.1"/>
    <property type="molecule type" value="Genomic_DNA"/>
</dbReference>
<feature type="domain" description="DUF1587" evidence="3">
    <location>
        <begin position="115"/>
        <end position="179"/>
    </location>
</feature>
<dbReference type="Pfam" id="PF07635">
    <property type="entry name" value="PSCyt1"/>
    <property type="match status" value="1"/>
</dbReference>
<dbReference type="Pfam" id="PF07626">
    <property type="entry name" value="PSD3"/>
    <property type="match status" value="1"/>
</dbReference>
<keyword evidence="1" id="KW-0732">Signal</keyword>
<dbReference type="InterPro" id="IPR013042">
    <property type="entry name" value="DUF1592"/>
</dbReference>
<sequence length="866" mass="96381">MLRVFVLIAGLFLATSVRGAEDLTALLKTNCLACHDASNPSGQLNLSALPLHPADPRNAEVWVRIHDRVQSGEMPPRDGEAITPSDRTALLRVINHAITTEEERQTKVQGRATRRRLNRIEYENTLRDLLDAPWLPIRSVLPEDAVAHGYNKVGDALDVSHVQMARYLEAADLALNGVVVDQVKPPEVVVRKYYAREQSSFARKMTFSQFNTAPERAAFPVMGYTAQPKVRDGTEPMSVGAADPVARELEGIGLVQGAYEPVEPKFDQFRAPASGRYKLRIMAHSAWVGPNGSNHNLKNPKAKSPKWFIPNLDDVSAGRRSEPVTIYAEMPPRQLRRLGAFDVQPEAGIHELEVDLLAGETIRPDASRFFRSRPGETRWQNPLAEADGQPGVVYRWLEVEGPIHEVWPPRGHQLLFGDLPMRLPAGSKRKGQSVEIVSTDQQADATRLLKQFVERAYRRPVSESEQLRFLPVIQQQLALGVSFREAMIAGYTAVLCSPEFTTCHSEPGPLDDFALAARLSYFLINSEPDAELRTVAKTGRLREAQVLRQQTQRLLDDPRRDRFVTSFIDYWLDQRKILNNSPDAGLYGDYYLDDWLTDSALEETRLYFTEMLTGNLPVRNIIDSDFTFANERLALHYGLSAMEGNTFRKVMLPPDSVRGGLLTQASILTVTANGTTTSPVVRGAWVMDRILGKTPPKPPPVPAVEPDLRGATTIREQLAKHRNQVSCNGCHAQIDPPGFALESFDIAGGFRTRYRALAEKETRVAGLARSGQPLQFKEALPVDASGQLATGESFQDITQFKRLLLADERQLARNLVGQFTVYSTGAPVRFSDRPAIESILNEAAANGYRTADLIHALVQSPLFLNK</sequence>
<dbReference type="InterPro" id="IPR013039">
    <property type="entry name" value="DUF1588"/>
</dbReference>
<protein>
    <recommendedName>
        <fullName evidence="10">Cytochrome c domain-containing protein</fullName>
    </recommendedName>
</protein>
<evidence type="ECO:0000259" key="3">
    <source>
        <dbReference type="Pfam" id="PF07626"/>
    </source>
</evidence>
<gene>
    <name evidence="8" type="ORF">A6X21_18375</name>
</gene>
<evidence type="ECO:0000259" key="2">
    <source>
        <dbReference type="Pfam" id="PF07624"/>
    </source>
</evidence>
<name>A0A1C3EKD7_9PLAN</name>
<dbReference type="InterPro" id="IPR013036">
    <property type="entry name" value="DUF1587"/>
</dbReference>
<dbReference type="InterPro" id="IPR013043">
    <property type="entry name" value="DUF1595"/>
</dbReference>
<feature type="domain" description="DUF1585" evidence="2">
    <location>
        <begin position="791"/>
        <end position="863"/>
    </location>
</feature>
<feature type="domain" description="Cytochrome C Planctomycete-type" evidence="6">
    <location>
        <begin position="31"/>
        <end position="78"/>
    </location>
</feature>
<evidence type="ECO:0008006" key="10">
    <source>
        <dbReference type="Google" id="ProtNLM"/>
    </source>
</evidence>
<evidence type="ECO:0000259" key="5">
    <source>
        <dbReference type="Pfam" id="PF07631"/>
    </source>
</evidence>
<dbReference type="InterPro" id="IPR011478">
    <property type="entry name" value="DUF1585"/>
</dbReference>
<evidence type="ECO:0000256" key="1">
    <source>
        <dbReference type="SAM" id="SignalP"/>
    </source>
</evidence>
<evidence type="ECO:0000313" key="8">
    <source>
        <dbReference type="EMBL" id="ODA33694.1"/>
    </source>
</evidence>
<feature type="chain" id="PRO_5008673168" description="Cytochrome c domain-containing protein" evidence="1">
    <location>
        <begin position="20"/>
        <end position="866"/>
    </location>
</feature>
<proteinExistence type="predicted"/>
<dbReference type="InterPro" id="IPR011429">
    <property type="entry name" value="Cyt_c_Planctomycete-type"/>
</dbReference>
<evidence type="ECO:0000259" key="6">
    <source>
        <dbReference type="Pfam" id="PF07635"/>
    </source>
</evidence>
<feature type="signal peptide" evidence="1">
    <location>
        <begin position="1"/>
        <end position="19"/>
    </location>
</feature>
<feature type="domain" description="DUF1592" evidence="5">
    <location>
        <begin position="510"/>
        <end position="639"/>
    </location>
</feature>
<dbReference type="Pfam" id="PF07624">
    <property type="entry name" value="PSD2"/>
    <property type="match status" value="1"/>
</dbReference>
<dbReference type="Proteomes" id="UP000094828">
    <property type="component" value="Unassembled WGS sequence"/>
</dbReference>
<dbReference type="Pfam" id="PF07631">
    <property type="entry name" value="PSD4"/>
    <property type="match status" value="1"/>
</dbReference>
<dbReference type="Pfam" id="PF07637">
    <property type="entry name" value="PSD5"/>
    <property type="match status" value="1"/>
</dbReference>
<evidence type="ECO:0000259" key="4">
    <source>
        <dbReference type="Pfam" id="PF07627"/>
    </source>
</evidence>
<evidence type="ECO:0000313" key="9">
    <source>
        <dbReference type="Proteomes" id="UP000094828"/>
    </source>
</evidence>
<feature type="domain" description="DUF1588" evidence="4">
    <location>
        <begin position="658"/>
        <end position="753"/>
    </location>
</feature>
<comment type="caution">
    <text evidence="8">The sequence shown here is derived from an EMBL/GenBank/DDBJ whole genome shotgun (WGS) entry which is preliminary data.</text>
</comment>
<organism evidence="8 9">
    <name type="scientific">Planctopirus hydrillae</name>
    <dbReference type="NCBI Taxonomy" id="1841610"/>
    <lineage>
        <taxon>Bacteria</taxon>
        <taxon>Pseudomonadati</taxon>
        <taxon>Planctomycetota</taxon>
        <taxon>Planctomycetia</taxon>
        <taxon>Planctomycetales</taxon>
        <taxon>Planctomycetaceae</taxon>
        <taxon>Planctopirus</taxon>
    </lineage>
</organism>
<dbReference type="RefSeq" id="WP_068846831.1">
    <property type="nucleotide sequence ID" value="NZ_LYDR01000050.1"/>
</dbReference>
<dbReference type="AlphaFoldDB" id="A0A1C3EKD7"/>
<dbReference type="STRING" id="1841610.A6X21_18375"/>
<reference evidence="8 9" key="1">
    <citation type="submission" date="2016-05" db="EMBL/GenBank/DDBJ databases">
        <title>Genomic and physiological characterization of Planctopirus sp. isolated from fresh water lake.</title>
        <authorList>
            <person name="Subhash Y."/>
            <person name="Ramana C."/>
        </authorList>
    </citation>
    <scope>NUCLEOTIDE SEQUENCE [LARGE SCALE GENOMIC DNA]</scope>
    <source>
        <strain evidence="8 9">JC280</strain>
    </source>
</reference>
<accession>A0A1C3EKD7</accession>
<dbReference type="OrthoDB" id="175242at2"/>
<keyword evidence="9" id="KW-1185">Reference proteome</keyword>
<evidence type="ECO:0000259" key="7">
    <source>
        <dbReference type="Pfam" id="PF07637"/>
    </source>
</evidence>
<feature type="domain" description="DUF1595" evidence="7">
    <location>
        <begin position="445"/>
        <end position="500"/>
    </location>
</feature>